<evidence type="ECO:0000256" key="8">
    <source>
        <dbReference type="ARBA" id="ARBA00023162"/>
    </source>
</evidence>
<dbReference type="Proteomes" id="UP000694851">
    <property type="component" value="Unplaced"/>
</dbReference>
<feature type="domain" description="Sushi" evidence="14">
    <location>
        <begin position="19"/>
        <end position="82"/>
    </location>
</feature>
<keyword evidence="8" id="KW-0179">Complement alternate pathway</keyword>
<feature type="domain" description="Sushi" evidence="14">
    <location>
        <begin position="993"/>
        <end position="1051"/>
    </location>
</feature>
<feature type="disulfide bond" evidence="12">
    <location>
        <begin position="630"/>
        <end position="673"/>
    </location>
</feature>
<dbReference type="GeneID" id="109380456"/>
<organism evidence="15 16">
    <name type="scientific">Hipposideros armiger</name>
    <name type="common">Great Himalayan leaf-nosed bat</name>
    <dbReference type="NCBI Taxonomy" id="186990"/>
    <lineage>
        <taxon>Eukaryota</taxon>
        <taxon>Metazoa</taxon>
        <taxon>Chordata</taxon>
        <taxon>Craniata</taxon>
        <taxon>Vertebrata</taxon>
        <taxon>Euteleostomi</taxon>
        <taxon>Mammalia</taxon>
        <taxon>Eutheria</taxon>
        <taxon>Laurasiatheria</taxon>
        <taxon>Chiroptera</taxon>
        <taxon>Yinpterochiroptera</taxon>
        <taxon>Rhinolophoidea</taxon>
        <taxon>Hipposideridae</taxon>
        <taxon>Hipposideros</taxon>
    </lineage>
</organism>
<feature type="disulfide bond" evidence="12">
    <location>
        <begin position="1231"/>
        <end position="1274"/>
    </location>
</feature>
<dbReference type="FunFam" id="2.10.70.10:FF:000014">
    <property type="entry name" value="Membrane cofactor protein"/>
    <property type="match status" value="1"/>
</dbReference>
<evidence type="ECO:0000256" key="6">
    <source>
        <dbReference type="ARBA" id="ARBA00022859"/>
    </source>
</evidence>
<comment type="caution">
    <text evidence="12">Lacks conserved residue(s) required for the propagation of feature annotation.</text>
</comment>
<dbReference type="CTD" id="3075"/>
<comment type="function">
    <text evidence="9">Glycoprotein that plays an essential role in maintaining a well-balanced immune response by modulating complement activation. Acts as a soluble inhibitor of complement, where its binding to self markers such as glycan structures prevents complement activation and amplification on cell surfaces. Accelerates the decay of the complement alternative pathway (AP) C3 convertase C3bBb, thus preventing local formation of more C3b, the central player of the complement amplification loop. As a cofactor of the serine protease factor I, CFH also regulates proteolytic degradation of already-deposited C3b. In addition, mediates several cellular responses through interaction with specific receptors. For example, interacts with CR3/ITGAM receptor and thereby mediates the adhesion of human neutrophils to different pathogens. In turn, these pathogens are phagocytosed and destroyed.</text>
</comment>
<dbReference type="SUPFAM" id="SSF57535">
    <property type="entry name" value="Complement control module/SCR domain"/>
    <property type="match status" value="19"/>
</dbReference>
<evidence type="ECO:0000256" key="1">
    <source>
        <dbReference type="ARBA" id="ARBA00022588"/>
    </source>
</evidence>
<feature type="disulfide bond" evidence="12">
    <location>
        <begin position="114"/>
        <end position="141"/>
    </location>
</feature>
<dbReference type="FunFam" id="2.10.70.10:FF:000054">
    <property type="entry name" value="Complement inhibitory factor H"/>
    <property type="match status" value="1"/>
</dbReference>
<feature type="domain" description="Sushi" evidence="14">
    <location>
        <begin position="1171"/>
        <end position="1228"/>
    </location>
</feature>
<dbReference type="PROSITE" id="PS50923">
    <property type="entry name" value="SUSHI"/>
    <property type="match status" value="18"/>
</dbReference>
<feature type="domain" description="Sushi" evidence="14">
    <location>
        <begin position="807"/>
        <end position="864"/>
    </location>
</feature>
<evidence type="ECO:0000256" key="9">
    <source>
        <dbReference type="ARBA" id="ARBA00055185"/>
    </source>
</evidence>
<evidence type="ECO:0000256" key="4">
    <source>
        <dbReference type="ARBA" id="ARBA00022729"/>
    </source>
</evidence>
<dbReference type="Gene3D" id="2.10.70.10">
    <property type="entry name" value="Complement Module, domain 1"/>
    <property type="match status" value="21"/>
</dbReference>
<dbReference type="FunFam" id="2.10.70.10:FF:000026">
    <property type="entry name" value="Complement inhibitory factor H"/>
    <property type="match status" value="2"/>
</dbReference>
<evidence type="ECO:0000256" key="3">
    <source>
        <dbReference type="ARBA" id="ARBA00022659"/>
    </source>
</evidence>
<keyword evidence="5" id="KW-0677">Repeat</keyword>
<protein>
    <recommendedName>
        <fullName evidence="11">Complement factor H</fullName>
    </recommendedName>
</protein>
<dbReference type="InterPro" id="IPR035976">
    <property type="entry name" value="Sushi/SCR/CCP_sf"/>
</dbReference>
<dbReference type="OrthoDB" id="10051774at2759"/>
<feature type="domain" description="Sushi" evidence="14">
    <location>
        <begin position="689"/>
        <end position="746"/>
    </location>
</feature>
<feature type="domain" description="Sushi" evidence="14">
    <location>
        <begin position="387"/>
        <end position="444"/>
    </location>
</feature>
<evidence type="ECO:0000256" key="10">
    <source>
        <dbReference type="ARBA" id="ARBA00062308"/>
    </source>
</evidence>
<dbReference type="RefSeq" id="XP_019493559.1">
    <property type="nucleotide sequence ID" value="XM_019638014.1"/>
</dbReference>
<dbReference type="InterPro" id="IPR000436">
    <property type="entry name" value="Sushi_SCR_CCP_dom"/>
</dbReference>
<dbReference type="SMART" id="SM00032">
    <property type="entry name" value="CCP"/>
    <property type="match status" value="21"/>
</dbReference>
<comment type="subunit">
    <text evidence="10">Homodimer. Also forms homooligomers. Interacts with complement protein C3b; this interaction inhibits complement activation. Interacts with complement protein C3d. Interacts with CR3/ITGAM; this interaction mediates adhesion of neutrophils to pathogens leading to pathogen clearance.</text>
</comment>
<feature type="chain" id="PRO_5034982852" description="Complement factor H" evidence="13">
    <location>
        <begin position="19"/>
        <end position="1292"/>
    </location>
</feature>
<feature type="domain" description="Sushi" evidence="14">
    <location>
        <begin position="265"/>
        <end position="322"/>
    </location>
</feature>
<feature type="domain" description="Sushi" evidence="14">
    <location>
        <begin position="1112"/>
        <end position="1170"/>
    </location>
</feature>
<feature type="domain" description="Sushi" evidence="14">
    <location>
        <begin position="144"/>
        <end position="207"/>
    </location>
</feature>
<feature type="domain" description="Sushi" evidence="14">
    <location>
        <begin position="83"/>
        <end position="143"/>
    </location>
</feature>
<feature type="domain" description="Sushi" evidence="14">
    <location>
        <begin position="1229"/>
        <end position="1287"/>
    </location>
</feature>
<evidence type="ECO:0000313" key="16">
    <source>
        <dbReference type="RefSeq" id="XP_019493559.1"/>
    </source>
</evidence>
<evidence type="ECO:0000256" key="2">
    <source>
        <dbReference type="ARBA" id="ARBA00022641"/>
    </source>
</evidence>
<evidence type="ECO:0000256" key="11">
    <source>
        <dbReference type="ARBA" id="ARBA00073358"/>
    </source>
</evidence>
<feature type="disulfide bond" evidence="12">
    <location>
        <begin position="1114"/>
        <end position="1157"/>
    </location>
</feature>
<dbReference type="GO" id="GO:0006957">
    <property type="term" value="P:complement activation, alternative pathway"/>
    <property type="evidence" value="ECO:0007669"/>
    <property type="project" value="UniProtKB-KW"/>
</dbReference>
<proteinExistence type="predicted"/>
<accession>A0A8B7QXM5</accession>
<gene>
    <name evidence="16" type="primary">CFH</name>
</gene>
<feature type="disulfide bond" evidence="12">
    <location>
        <begin position="178"/>
        <end position="205"/>
    </location>
</feature>
<keyword evidence="15" id="KW-1185">Reference proteome</keyword>
<feature type="domain" description="Sushi" evidence="14">
    <location>
        <begin position="208"/>
        <end position="264"/>
    </location>
</feature>
<evidence type="ECO:0000259" key="14">
    <source>
        <dbReference type="PROSITE" id="PS50923"/>
    </source>
</evidence>
<evidence type="ECO:0000256" key="12">
    <source>
        <dbReference type="PROSITE-ProRule" id="PRU00302"/>
    </source>
</evidence>
<feature type="domain" description="Sushi" evidence="14">
    <location>
        <begin position="567"/>
        <end position="625"/>
    </location>
</feature>
<feature type="domain" description="Sushi" evidence="14">
    <location>
        <begin position="1052"/>
        <end position="1109"/>
    </location>
</feature>
<dbReference type="InterPro" id="IPR051503">
    <property type="entry name" value="ComplSys_Reg/VirEntry_Med"/>
</dbReference>
<evidence type="ECO:0000313" key="15">
    <source>
        <dbReference type="Proteomes" id="UP000694851"/>
    </source>
</evidence>
<keyword evidence="3 12" id="KW-0768">Sushi</keyword>
<dbReference type="PANTHER" id="PTHR45785">
    <property type="entry name" value="COMPLEMENT FACTOR H-RELATED"/>
    <property type="match status" value="1"/>
</dbReference>
<feature type="signal peptide" evidence="13">
    <location>
        <begin position="1"/>
        <end position="18"/>
    </location>
</feature>
<feature type="domain" description="Sushi" evidence="14">
    <location>
        <begin position="628"/>
        <end position="686"/>
    </location>
</feature>
<evidence type="ECO:0000256" key="5">
    <source>
        <dbReference type="ARBA" id="ARBA00022737"/>
    </source>
</evidence>
<keyword evidence="6" id="KW-0391">Immunity</keyword>
<feature type="domain" description="Sushi" evidence="14">
    <location>
        <begin position="866"/>
        <end position="934"/>
    </location>
</feature>
<feature type="disulfide bond" evidence="12">
    <location>
        <begin position="995"/>
        <end position="1038"/>
    </location>
</feature>
<dbReference type="CDD" id="cd00033">
    <property type="entry name" value="CCP"/>
    <property type="match status" value="17"/>
</dbReference>
<feature type="domain" description="Sushi" evidence="14">
    <location>
        <begin position="446"/>
        <end position="507"/>
    </location>
</feature>
<keyword evidence="2" id="KW-0765">Sulfation</keyword>
<dbReference type="FunFam" id="2.10.70.10:FF:000130">
    <property type="entry name" value="Complement factor H"/>
    <property type="match status" value="1"/>
</dbReference>
<reference evidence="16" key="1">
    <citation type="submission" date="2025-08" db="UniProtKB">
        <authorList>
            <consortium name="RefSeq"/>
        </authorList>
    </citation>
    <scope>IDENTIFICATION</scope>
    <source>
        <tissue evidence="16">Muscle</tissue>
    </source>
</reference>
<evidence type="ECO:0000256" key="13">
    <source>
        <dbReference type="SAM" id="SignalP"/>
    </source>
</evidence>
<keyword evidence="7 12" id="KW-1015">Disulfide bond</keyword>
<dbReference type="PANTHER" id="PTHR45785:SF7">
    <property type="entry name" value="COMPLEMENT FACTOR H"/>
    <property type="match status" value="1"/>
</dbReference>
<evidence type="ECO:0000256" key="7">
    <source>
        <dbReference type="ARBA" id="ARBA00023157"/>
    </source>
</evidence>
<dbReference type="Pfam" id="PF00084">
    <property type="entry name" value="Sushi"/>
    <property type="match status" value="20"/>
</dbReference>
<feature type="domain" description="Sushi" evidence="14">
    <location>
        <begin position="935"/>
        <end position="992"/>
    </location>
</feature>
<name>A0A8B7QXM5_HIPAR</name>
<keyword evidence="4 13" id="KW-0732">Signal</keyword>
<sequence length="1292" mass="145047">MRFPAKVLGLMLWTVCVAQDCQEPPPRKQTEILSGSWQEQSYPEGTQATYKCRPGYRTFGNILMQCRRGEWVALNPTKICRKRPCGYPGDIAFGSFELEEGNEFVFGAKVVYTCDDGYQLLGEVNFRKCEADGWSNDVPMCEVTKCLPVTEPKNGRIISGALETNQEYTFGQVVLFECNEGFMLDGPKEIHCSTNSVWSGEAPNCVEISCKLPRISNGEPLNPKDIYKQNDRLQYKCYTGFDYSERADTICTKFGWSPAPSCKEITCDKPSIPNGDYGPRRPKYRLENTITYQCKSGFYPATRGTTARCTNIGWEPRPRCSFEPCHFPEIKHGRLYNEETYKPYFPVAVGKWYHYSCNDNFVTHSQSYWDRITCTREGWSPAVPCRRQCIFRYVQNGYSPYYETKYLQGDSVRVDCHPGYSLPNQQTTMTCTEDGWSPPPTCIRVKTCSKSDLEIPNGFVSEPELTYPLSKQVQYKCKQGYVTADGQTTGSITCQQHGWSDQPTCIKYCDVPAFENARATGHGTWFKVNDRLDYVCHDGYKNRNGHTRGTIVCGDNGWSDTPACHEKECKVPDIEQNVIADPRKDTYKVGEVMKFSCRNRLQIVGADSSQCYHFGWSPNPPTCKENVAPCGPRPELPNGEAKSTPKQEYEHGDVVEYGCKPRFLMKGSNKVQCLDGEWTTLPKCIEENSTCGDAPELDHGYVVSPAPTYHHGDSVEFNCREAFTMIGHGSVTCIRGMWTQPPQCIETDERKKCRLSKSIAQETNLSDNVDYNHNVNINYTCRGKSEHRHSICKNGRWDPEVTCAEVRRCPPPPQIPKTENMTTTVNYQDGENVSILCQESSLLQGPEEIECKDGIWQSVPLCVEKLPCSQPPHIEHGTVNSSMSSEGREETSEPNIYRHGTKLNYICHAGFSISSEGGITCHMGTWTSPPQCIGLPCGAPPPITNGGVPNRLNRHQYGEEVTYMCSRGFEIDGPASITCLGERWSRPPQCIKAECSHPPSFDNAILMSKRKSSYEPGAELAYKCPQYFQMEGSNTVQCIKGKWLGKPTCRDASCVNPPTVENALIVNRMSRYLPGDRVHYECIRPLALLGNRDVICLNGTWTEPPQCKESTGKCGPPPPIDNGDTITFPLAEYAPGASVEYQCQHLYELKGNRKITCRNGEWSEPPKCVGLACGAPPPIMNGGVPNRLYRYQYGEEVTYMCSRGFEIDGPASITCLGERWSRPPECIKAECSQPPSFGNAILMSKRKSSYKPGAELAYKCPQYFQMEGSNTVQCIKGKWLGKPTCRGKEMTF</sequence>
<keyword evidence="1" id="KW-0399">Innate immunity</keyword>